<evidence type="ECO:0000256" key="3">
    <source>
        <dbReference type="ARBA" id="ARBA00022692"/>
    </source>
</evidence>
<sequence>MVCWLLWTIFLKTVEGLQNELPLPTDVKVECDYKNKINISWKDDTSLGSFTEKLIYDIQISYDGDSELQAKEEVLVTPDPTVEHYWIWTSPLNLQCLTHVVKIRARHQNKTSKWIEKPIYGDNGTERKVYAQGETVGVGTRRKYCCISAKPNSEQKLKYRDTNLMAAQVINLTYIFDVYLSQPSKTTGDDLVCEPAKDGFTVFVGYTPEVHNFSCETRNLKSLQCHWKNGRDSNLKGIRKTKYSLNGRECLTNCIGHHCHCAIKLTASQGAMDWILTSKNYINETNTVETADPRHRVYLFPPHGLSVQDVDKRSANLHWHWNESSYESLPMVCQALLNYSQAKEIRKESRGTKGLTSLTSLTLSDLYPAVTYSVRVRCHSAEHFWKWGDWSSSAIFTTKEDIPEALDIWMQIHNENTSFVVWKSLTPDKSHGKIQKYQVKWGTKLEVLNGADHRWYEHSGREGKITVSAVNSAGVSPPSSIVIPAVYSGHKTARLTASDGGFNLSWTKNPKSMCGYVVDWIQADIQVNLTVDWIKIPTNSTSIRIQPEHFREGTRYILSLYVCTSEGPELQQKWEGYSREKNPLKSVSNFKAEQSGNGVLLTWEELSQEDLRGFLSHYEITYYEMSDTNAKKKVNITAGQKEYIIGPLQVKSYTFRINAVTGGGKGPQDTVTVTVTSQVYRVIVEAVIALAFAILTLICVIFLCYKKRAWIKENVYPEIPEPRLDFLPPKGSDQLFELPHENVAHVTHISEEPLLIVNDKDELDSHTTDQDSAGVHIENFINKTYKLSMLPIANSFLAHPPGYQPHTGPKMSLVQSSTSSYHVIEHWHKEYQPQISMASVSHTDEHSDLIGSPTSVSSSQPLL</sequence>
<evidence type="ECO:0000256" key="1">
    <source>
        <dbReference type="ARBA" id="ARBA00004479"/>
    </source>
</evidence>
<feature type="region of interest" description="Disordered" evidence="10">
    <location>
        <begin position="838"/>
        <end position="863"/>
    </location>
</feature>
<dbReference type="PANTHER" id="PTHR48423">
    <property type="entry name" value="INTERLEUKIN-27 RECEPTOR SUBUNIT ALPHA"/>
    <property type="match status" value="1"/>
</dbReference>
<reference evidence="14 15" key="1">
    <citation type="submission" date="2020-06" db="EMBL/GenBank/DDBJ databases">
        <authorList>
            <consortium name="Wellcome Sanger Institute Data Sharing"/>
        </authorList>
    </citation>
    <scope>NUCLEOTIDE SEQUENCE [LARGE SCALE GENOMIC DNA]</scope>
</reference>
<keyword evidence="3 11" id="KW-0812">Transmembrane</keyword>
<dbReference type="PROSITE" id="PS50853">
    <property type="entry name" value="FN3"/>
    <property type="match status" value="2"/>
</dbReference>
<evidence type="ECO:0000256" key="8">
    <source>
        <dbReference type="ARBA" id="ARBA00023170"/>
    </source>
</evidence>
<dbReference type="SMART" id="SM00060">
    <property type="entry name" value="FN3"/>
    <property type="match status" value="4"/>
</dbReference>
<dbReference type="GeneID" id="114787159"/>
<gene>
    <name evidence="14" type="primary">LOC114787159</name>
</gene>
<keyword evidence="5" id="KW-0677">Repeat</keyword>
<evidence type="ECO:0000256" key="5">
    <source>
        <dbReference type="ARBA" id="ARBA00022737"/>
    </source>
</evidence>
<dbReference type="InterPro" id="IPR013783">
    <property type="entry name" value="Ig-like_fold"/>
</dbReference>
<evidence type="ECO:0000256" key="11">
    <source>
        <dbReference type="SAM" id="Phobius"/>
    </source>
</evidence>
<accession>A0AAY4C152</accession>
<dbReference type="Pfam" id="PF00041">
    <property type="entry name" value="fn3"/>
    <property type="match status" value="1"/>
</dbReference>
<dbReference type="GO" id="GO:0005886">
    <property type="term" value="C:plasma membrane"/>
    <property type="evidence" value="ECO:0007669"/>
    <property type="project" value="UniProtKB-ARBA"/>
</dbReference>
<feature type="chain" id="PRO_5044234888" description="Fibronectin type-III domain-containing protein" evidence="12">
    <location>
        <begin position="17"/>
        <end position="863"/>
    </location>
</feature>
<dbReference type="CDD" id="cd00063">
    <property type="entry name" value="FN3"/>
    <property type="match status" value="2"/>
</dbReference>
<dbReference type="InterPro" id="IPR040817">
    <property type="entry name" value="LIFR_D2"/>
</dbReference>
<keyword evidence="4 12" id="KW-0732">Signal</keyword>
<evidence type="ECO:0000256" key="4">
    <source>
        <dbReference type="ARBA" id="ARBA00022729"/>
    </source>
</evidence>
<evidence type="ECO:0000313" key="15">
    <source>
        <dbReference type="Proteomes" id="UP000694580"/>
    </source>
</evidence>
<proteinExistence type="inferred from homology"/>
<comment type="similarity">
    <text evidence="2">Belongs to the type I cytokine receptor family. Type 2 subfamily.</text>
</comment>
<dbReference type="Pfam" id="PF17971">
    <property type="entry name" value="LIFR_D2"/>
    <property type="match status" value="1"/>
</dbReference>
<reference evidence="14" key="3">
    <citation type="submission" date="2025-09" db="UniProtKB">
        <authorList>
            <consortium name="Ensembl"/>
        </authorList>
    </citation>
    <scope>IDENTIFICATION</scope>
</reference>
<feature type="domain" description="Fibronectin type-III" evidence="13">
    <location>
        <begin position="301"/>
        <end position="401"/>
    </location>
</feature>
<feature type="transmembrane region" description="Helical" evidence="11">
    <location>
        <begin position="682"/>
        <end position="705"/>
    </location>
</feature>
<comment type="subcellular location">
    <subcellularLocation>
        <location evidence="1">Membrane</location>
        <topology evidence="1">Single-pass type I membrane protein</topology>
    </subcellularLocation>
</comment>
<evidence type="ECO:0000256" key="7">
    <source>
        <dbReference type="ARBA" id="ARBA00023136"/>
    </source>
</evidence>
<dbReference type="GeneTree" id="ENSGT00940000165259"/>
<feature type="signal peptide" evidence="12">
    <location>
        <begin position="1"/>
        <end position="16"/>
    </location>
</feature>
<dbReference type="Gene3D" id="2.60.40.10">
    <property type="entry name" value="Immunoglobulins"/>
    <property type="match status" value="7"/>
</dbReference>
<keyword evidence="6 11" id="KW-1133">Transmembrane helix</keyword>
<evidence type="ECO:0000256" key="6">
    <source>
        <dbReference type="ARBA" id="ARBA00022989"/>
    </source>
</evidence>
<dbReference type="Ensembl" id="ENSDCDT00010033047.1">
    <property type="protein sequence ID" value="ENSDCDP00010026662.1"/>
    <property type="gene ID" value="ENSDCDG00010016946.1"/>
</dbReference>
<dbReference type="InterPro" id="IPR003961">
    <property type="entry name" value="FN3_dom"/>
</dbReference>
<dbReference type="RefSeq" id="XP_028830830.1">
    <property type="nucleotide sequence ID" value="XM_028974997.1"/>
</dbReference>
<evidence type="ECO:0000256" key="2">
    <source>
        <dbReference type="ARBA" id="ARBA00008921"/>
    </source>
</evidence>
<dbReference type="AlphaFoldDB" id="A0AAY4C152"/>
<name>A0AAY4C152_9TELE</name>
<reference evidence="14" key="2">
    <citation type="submission" date="2025-08" db="UniProtKB">
        <authorList>
            <consortium name="Ensembl"/>
        </authorList>
    </citation>
    <scope>IDENTIFICATION</scope>
</reference>
<evidence type="ECO:0000256" key="10">
    <source>
        <dbReference type="SAM" id="MobiDB-lite"/>
    </source>
</evidence>
<dbReference type="PANTHER" id="PTHR48423:SF1">
    <property type="entry name" value="INTERLEUKIN-27 RECEPTOR SUBUNIT ALPHA"/>
    <property type="match status" value="1"/>
</dbReference>
<feature type="compositionally biased region" description="Polar residues" evidence="10">
    <location>
        <begin position="852"/>
        <end position="863"/>
    </location>
</feature>
<keyword evidence="9" id="KW-0325">Glycoprotein</keyword>
<dbReference type="RefSeq" id="XP_028830831.1">
    <property type="nucleotide sequence ID" value="XM_028974998.1"/>
</dbReference>
<feature type="domain" description="Fibronectin type-III" evidence="13">
    <location>
        <begin position="583"/>
        <end position="680"/>
    </location>
</feature>
<dbReference type="InterPro" id="IPR036116">
    <property type="entry name" value="FN3_sf"/>
</dbReference>
<evidence type="ECO:0000313" key="14">
    <source>
        <dbReference type="Ensembl" id="ENSDCDP00010026662.1"/>
    </source>
</evidence>
<keyword evidence="15" id="KW-1185">Reference proteome</keyword>
<evidence type="ECO:0000256" key="12">
    <source>
        <dbReference type="SAM" id="SignalP"/>
    </source>
</evidence>
<dbReference type="SUPFAM" id="SSF49265">
    <property type="entry name" value="Fibronectin type III"/>
    <property type="match status" value="3"/>
</dbReference>
<protein>
    <recommendedName>
        <fullName evidence="13">Fibronectin type-III domain-containing protein</fullName>
    </recommendedName>
</protein>
<evidence type="ECO:0000259" key="13">
    <source>
        <dbReference type="PROSITE" id="PS50853"/>
    </source>
</evidence>
<dbReference type="Pfam" id="PF25552">
    <property type="entry name" value="LIFR_D4"/>
    <property type="match status" value="1"/>
</dbReference>
<organism evidence="14 15">
    <name type="scientific">Denticeps clupeoides</name>
    <name type="common">denticle herring</name>
    <dbReference type="NCBI Taxonomy" id="299321"/>
    <lineage>
        <taxon>Eukaryota</taxon>
        <taxon>Metazoa</taxon>
        <taxon>Chordata</taxon>
        <taxon>Craniata</taxon>
        <taxon>Vertebrata</taxon>
        <taxon>Euteleostomi</taxon>
        <taxon>Actinopterygii</taxon>
        <taxon>Neopterygii</taxon>
        <taxon>Teleostei</taxon>
        <taxon>Clupei</taxon>
        <taxon>Clupeiformes</taxon>
        <taxon>Denticipitoidei</taxon>
        <taxon>Denticipitidae</taxon>
        <taxon>Denticeps</taxon>
    </lineage>
</organism>
<keyword evidence="7 11" id="KW-0472">Membrane</keyword>
<dbReference type="InterPro" id="IPR052672">
    <property type="entry name" value="Type1_Cytokine_Rcpt_Type2"/>
</dbReference>
<keyword evidence="8" id="KW-0675">Receptor</keyword>
<evidence type="ECO:0000256" key="9">
    <source>
        <dbReference type="ARBA" id="ARBA00023180"/>
    </source>
</evidence>
<dbReference type="Proteomes" id="UP000694580">
    <property type="component" value="Chromosome 3"/>
</dbReference>